<dbReference type="EMBL" id="PCSQ01000096">
    <property type="protein sequence ID" value="PIP52054.1"/>
    <property type="molecule type" value="Genomic_DNA"/>
</dbReference>
<accession>A0A2H0B334</accession>
<name>A0A2H0B334_9BACT</name>
<keyword evidence="1" id="KW-0489">Methyltransferase</keyword>
<comment type="caution">
    <text evidence="5">The sequence shown here is derived from an EMBL/GenBank/DDBJ whole genome shotgun (WGS) entry which is preliminary data.</text>
</comment>
<gene>
    <name evidence="5" type="ORF">COX09_03660</name>
</gene>
<keyword evidence="2" id="KW-0808">Transferase</keyword>
<dbReference type="InterPro" id="IPR041698">
    <property type="entry name" value="Methyltransf_25"/>
</dbReference>
<evidence type="ECO:0000256" key="3">
    <source>
        <dbReference type="ARBA" id="ARBA00022691"/>
    </source>
</evidence>
<dbReference type="AlphaFoldDB" id="A0A2H0B334"/>
<dbReference type="GO" id="GO:0032259">
    <property type="term" value="P:methylation"/>
    <property type="evidence" value="ECO:0007669"/>
    <property type="project" value="UniProtKB-KW"/>
</dbReference>
<dbReference type="Gene3D" id="3.40.50.150">
    <property type="entry name" value="Vaccinia Virus protein VP39"/>
    <property type="match status" value="1"/>
</dbReference>
<organism evidence="5 6">
    <name type="scientific">Candidatus Beckwithbacteria bacterium CG23_combo_of_CG06-09_8_20_14_all_47_9</name>
    <dbReference type="NCBI Taxonomy" id="1974498"/>
    <lineage>
        <taxon>Bacteria</taxon>
        <taxon>Candidatus Beckwithiibacteriota</taxon>
    </lineage>
</organism>
<evidence type="ECO:0000313" key="6">
    <source>
        <dbReference type="Proteomes" id="UP000231081"/>
    </source>
</evidence>
<feature type="domain" description="Methyltransferase" evidence="4">
    <location>
        <begin position="40"/>
        <end position="131"/>
    </location>
</feature>
<keyword evidence="3" id="KW-0949">S-adenosyl-L-methionine</keyword>
<dbReference type="GO" id="GO:0008168">
    <property type="term" value="F:methyltransferase activity"/>
    <property type="evidence" value="ECO:0007669"/>
    <property type="project" value="UniProtKB-KW"/>
</dbReference>
<sequence length="230" mass="26746">MKTNKVHKYWENQNNPSMEDKFLLNLEINLIKKQLGPGKILDVGCGEGEGTYAYSKIKGVIIEGIDYSETRLKMARKNFPGINFKKIDLLQKYKLNKYDYIISQRCLINLINWTQQKKVIKDLIALLKPNGKLILLEGSKQGVIELNKFRAKLNLKPISIRWHNKFIDDNNLINAKFVLTGNLGGYFLLTRGISPFFKPNPNWNCTFNKLATKIEMDSKFSRLKLWIYQK</sequence>
<dbReference type="PANTHER" id="PTHR43464">
    <property type="entry name" value="METHYLTRANSFERASE"/>
    <property type="match status" value="1"/>
</dbReference>
<evidence type="ECO:0000259" key="4">
    <source>
        <dbReference type="Pfam" id="PF13649"/>
    </source>
</evidence>
<dbReference type="Pfam" id="PF13649">
    <property type="entry name" value="Methyltransf_25"/>
    <property type="match status" value="1"/>
</dbReference>
<reference evidence="5 6" key="1">
    <citation type="submission" date="2017-09" db="EMBL/GenBank/DDBJ databases">
        <title>Depth-based differentiation of microbial function through sediment-hosted aquifers and enrichment of novel symbionts in the deep terrestrial subsurface.</title>
        <authorList>
            <person name="Probst A.J."/>
            <person name="Ladd B."/>
            <person name="Jarett J.K."/>
            <person name="Geller-Mcgrath D.E."/>
            <person name="Sieber C.M."/>
            <person name="Emerson J.B."/>
            <person name="Anantharaman K."/>
            <person name="Thomas B.C."/>
            <person name="Malmstrom R."/>
            <person name="Stieglmeier M."/>
            <person name="Klingl A."/>
            <person name="Woyke T."/>
            <person name="Ryan C.M."/>
            <person name="Banfield J.F."/>
        </authorList>
    </citation>
    <scope>NUCLEOTIDE SEQUENCE [LARGE SCALE GENOMIC DNA]</scope>
    <source>
        <strain evidence="5">CG23_combo_of_CG06-09_8_20_14_all_47_9</strain>
    </source>
</reference>
<proteinExistence type="predicted"/>
<evidence type="ECO:0000313" key="5">
    <source>
        <dbReference type="EMBL" id="PIP52054.1"/>
    </source>
</evidence>
<evidence type="ECO:0000256" key="2">
    <source>
        <dbReference type="ARBA" id="ARBA00022679"/>
    </source>
</evidence>
<protein>
    <recommendedName>
        <fullName evidence="4">Methyltransferase domain-containing protein</fullName>
    </recommendedName>
</protein>
<dbReference type="CDD" id="cd02440">
    <property type="entry name" value="AdoMet_MTases"/>
    <property type="match status" value="1"/>
</dbReference>
<dbReference type="PANTHER" id="PTHR43464:SF19">
    <property type="entry name" value="UBIQUINONE BIOSYNTHESIS O-METHYLTRANSFERASE, MITOCHONDRIAL"/>
    <property type="match status" value="1"/>
</dbReference>
<dbReference type="InterPro" id="IPR029063">
    <property type="entry name" value="SAM-dependent_MTases_sf"/>
</dbReference>
<dbReference type="SUPFAM" id="SSF53335">
    <property type="entry name" value="S-adenosyl-L-methionine-dependent methyltransferases"/>
    <property type="match status" value="1"/>
</dbReference>
<evidence type="ECO:0000256" key="1">
    <source>
        <dbReference type="ARBA" id="ARBA00022603"/>
    </source>
</evidence>
<dbReference type="Proteomes" id="UP000231081">
    <property type="component" value="Unassembled WGS sequence"/>
</dbReference>